<proteinExistence type="inferred from homology"/>
<dbReference type="GO" id="GO:0004742">
    <property type="term" value="F:dihydrolipoyllysine-residue acetyltransferase activity"/>
    <property type="evidence" value="ECO:0007669"/>
    <property type="project" value="TreeGrafter"/>
</dbReference>
<feature type="region of interest" description="Disordered" evidence="4">
    <location>
        <begin position="222"/>
        <end position="254"/>
    </location>
</feature>
<keyword evidence="3" id="KW-0809">Transit peptide</keyword>
<dbReference type="Gene3D" id="4.10.320.10">
    <property type="entry name" value="E3-binding domain"/>
    <property type="match status" value="1"/>
</dbReference>
<dbReference type="InterPro" id="IPR011053">
    <property type="entry name" value="Single_hybrid_motif"/>
</dbReference>
<keyword evidence="8" id="KW-1185">Reference proteome</keyword>
<protein>
    <submittedName>
        <fullName evidence="7">Pyruvate dehydrogenase protein x component mitochondrial</fullName>
    </submittedName>
</protein>
<evidence type="ECO:0000259" key="6">
    <source>
        <dbReference type="PROSITE" id="PS51826"/>
    </source>
</evidence>
<keyword evidence="2" id="KW-0450">Lipoyl</keyword>
<dbReference type="Proteomes" id="UP001182556">
    <property type="component" value="Unassembled WGS sequence"/>
</dbReference>
<comment type="similarity">
    <text evidence="1">Belongs to the 2-oxoacid dehydrogenase family.</text>
</comment>
<dbReference type="PROSITE" id="PS50968">
    <property type="entry name" value="BIOTINYL_LIPOYL"/>
    <property type="match status" value="1"/>
</dbReference>
<evidence type="ECO:0000313" key="8">
    <source>
        <dbReference type="Proteomes" id="UP001182556"/>
    </source>
</evidence>
<evidence type="ECO:0000256" key="1">
    <source>
        <dbReference type="ARBA" id="ARBA00007317"/>
    </source>
</evidence>
<evidence type="ECO:0000256" key="4">
    <source>
        <dbReference type="SAM" id="MobiDB-lite"/>
    </source>
</evidence>
<dbReference type="PROSITE" id="PS51826">
    <property type="entry name" value="PSBD"/>
    <property type="match status" value="1"/>
</dbReference>
<dbReference type="InterPro" id="IPR004167">
    <property type="entry name" value="PSBD"/>
</dbReference>
<feature type="domain" description="Lipoyl-binding" evidence="5">
    <location>
        <begin position="24"/>
        <end position="100"/>
    </location>
</feature>
<keyword evidence="7" id="KW-0670">Pyruvate</keyword>
<feature type="compositionally biased region" description="Basic and acidic residues" evidence="4">
    <location>
        <begin position="316"/>
        <end position="327"/>
    </location>
</feature>
<dbReference type="GO" id="GO:0045254">
    <property type="term" value="C:pyruvate dehydrogenase complex"/>
    <property type="evidence" value="ECO:0007669"/>
    <property type="project" value="InterPro"/>
</dbReference>
<comment type="caution">
    <text evidence="7">The sequence shown here is derived from an EMBL/GenBank/DDBJ whole genome shotgun (WGS) entry which is preliminary data.</text>
</comment>
<evidence type="ECO:0000256" key="2">
    <source>
        <dbReference type="ARBA" id="ARBA00022823"/>
    </source>
</evidence>
<dbReference type="SUPFAM" id="SSF51230">
    <property type="entry name" value="Single hybrid motif"/>
    <property type="match status" value="1"/>
</dbReference>
<feature type="compositionally biased region" description="Basic and acidic residues" evidence="4">
    <location>
        <begin position="130"/>
        <end position="147"/>
    </location>
</feature>
<feature type="region of interest" description="Disordered" evidence="4">
    <location>
        <begin position="116"/>
        <end position="167"/>
    </location>
</feature>
<organism evidence="7 8">
    <name type="scientific">Papiliotrema laurentii</name>
    <name type="common">Cryptococcus laurentii</name>
    <dbReference type="NCBI Taxonomy" id="5418"/>
    <lineage>
        <taxon>Eukaryota</taxon>
        <taxon>Fungi</taxon>
        <taxon>Dikarya</taxon>
        <taxon>Basidiomycota</taxon>
        <taxon>Agaricomycotina</taxon>
        <taxon>Tremellomycetes</taxon>
        <taxon>Tremellales</taxon>
        <taxon>Rhynchogastremaceae</taxon>
        <taxon>Papiliotrema</taxon>
    </lineage>
</organism>
<dbReference type="CDD" id="cd06849">
    <property type="entry name" value="lipoyl_domain"/>
    <property type="match status" value="1"/>
</dbReference>
<dbReference type="InterPro" id="IPR036625">
    <property type="entry name" value="E3-bd_dom_sf"/>
</dbReference>
<dbReference type="Pfam" id="PF00364">
    <property type="entry name" value="Biotin_lipoyl"/>
    <property type="match status" value="1"/>
</dbReference>
<name>A0AAD9FW02_PAPLA</name>
<sequence>MSSSRIARVIARTAASKVHVRYATTAMRMPAMSPTMTEGGIASWKKQEGEAFASGDVLLEVETDKATIDVEAQEDGVMGKIIAQAGSSKIPVGQVIAMLAEEGDDLSSIEIPKDLAPEASAGPSSSAAESTEKPKEEPKPQAAKEETPAQQQVGHSHHKEIRHPKPLFPSVSRLLLESSLSTEEISKLKGTGKGGMLTKGDVLLALGKVKNAWGSAEKLNLDVMGPSGKRKSEQAETKATAPSEAPKQEAPLDGPALRRLIVSGMSKATQPATPIVPHNPLPLSQDALFDSILAPYASLLPPAQPKVSIPSPEQLEAPKKDEWAGLW</sequence>
<feature type="compositionally biased region" description="Low complexity" evidence="4">
    <location>
        <begin position="117"/>
        <end position="129"/>
    </location>
</feature>
<dbReference type="GO" id="GO:0006086">
    <property type="term" value="P:pyruvate decarboxylation to acetyl-CoA"/>
    <property type="evidence" value="ECO:0007669"/>
    <property type="project" value="InterPro"/>
</dbReference>
<evidence type="ECO:0000313" key="7">
    <source>
        <dbReference type="EMBL" id="KAK1927287.1"/>
    </source>
</evidence>
<feature type="region of interest" description="Disordered" evidence="4">
    <location>
        <begin position="303"/>
        <end position="327"/>
    </location>
</feature>
<dbReference type="AlphaFoldDB" id="A0AAD9FW02"/>
<dbReference type="EMBL" id="JAODAN010000001">
    <property type="protein sequence ID" value="KAK1927287.1"/>
    <property type="molecule type" value="Genomic_DNA"/>
</dbReference>
<accession>A0AAD9FW02</accession>
<reference evidence="7" key="1">
    <citation type="submission" date="2023-02" db="EMBL/GenBank/DDBJ databases">
        <title>Identification and recombinant expression of a fungal hydrolase from Papiliotrema laurentii that hydrolyzes apple cutin and clears colloidal polyester polyurethane.</title>
        <authorList>
            <consortium name="DOE Joint Genome Institute"/>
            <person name="Roman V.A."/>
            <person name="Bojanowski C."/>
            <person name="Crable B.R."/>
            <person name="Wagner D.N."/>
            <person name="Hung C.S."/>
            <person name="Nadeau L.J."/>
            <person name="Schratz L."/>
            <person name="Haridas S."/>
            <person name="Pangilinan J."/>
            <person name="Lipzen A."/>
            <person name="Na H."/>
            <person name="Yan M."/>
            <person name="Ng V."/>
            <person name="Grigoriev I.V."/>
            <person name="Spatafora J.W."/>
            <person name="Barlow D."/>
            <person name="Biffinger J."/>
            <person name="Kelley-Loughnane N."/>
            <person name="Varaljay V.A."/>
            <person name="Crookes-Goodson W.J."/>
        </authorList>
    </citation>
    <scope>NUCLEOTIDE SEQUENCE</scope>
    <source>
        <strain evidence="7">5307AH</strain>
    </source>
</reference>
<dbReference type="FunFam" id="2.40.50.100:FF:000010">
    <property type="entry name" value="Acetyltransferase component of pyruvate dehydrogenase complex"/>
    <property type="match status" value="1"/>
</dbReference>
<feature type="domain" description="Peripheral subunit-binding (PSBD)" evidence="6">
    <location>
        <begin position="166"/>
        <end position="206"/>
    </location>
</feature>
<dbReference type="InterPro" id="IPR000089">
    <property type="entry name" value="Biotin_lipoyl"/>
</dbReference>
<gene>
    <name evidence="7" type="ORF">DB88DRAFT_23129</name>
</gene>
<evidence type="ECO:0000259" key="5">
    <source>
        <dbReference type="PROSITE" id="PS50968"/>
    </source>
</evidence>
<dbReference type="InterPro" id="IPR045257">
    <property type="entry name" value="E2/Pdx1"/>
</dbReference>
<dbReference type="InterPro" id="IPR003016">
    <property type="entry name" value="2-oxoA_DH_lipoyl-BS"/>
</dbReference>
<dbReference type="PANTHER" id="PTHR23151:SF82">
    <property type="entry name" value="PYRUVATE DEHYDROGENASE COMPLEX PROTEIN X COMPONENT, MITOCHONDRIAL"/>
    <property type="match status" value="1"/>
</dbReference>
<dbReference type="PROSITE" id="PS00189">
    <property type="entry name" value="LIPOYL"/>
    <property type="match status" value="1"/>
</dbReference>
<feature type="compositionally biased region" description="Basic residues" evidence="4">
    <location>
        <begin position="155"/>
        <end position="165"/>
    </location>
</feature>
<evidence type="ECO:0000256" key="3">
    <source>
        <dbReference type="ARBA" id="ARBA00022946"/>
    </source>
</evidence>
<dbReference type="Gene3D" id="2.40.50.100">
    <property type="match status" value="1"/>
</dbReference>
<dbReference type="PANTHER" id="PTHR23151">
    <property type="entry name" value="DIHYDROLIPOAMIDE ACETYL/SUCCINYL-TRANSFERASE-RELATED"/>
    <property type="match status" value="1"/>
</dbReference>